<dbReference type="InterPro" id="IPR036964">
    <property type="entry name" value="RASGEF_cat_dom_sf"/>
</dbReference>
<dbReference type="GO" id="GO:0007265">
    <property type="term" value="P:Ras protein signal transduction"/>
    <property type="evidence" value="ECO:0007669"/>
    <property type="project" value="TreeGrafter"/>
</dbReference>
<name>A0A9P0BFR6_BRAAE</name>
<dbReference type="OrthoDB" id="6021951at2759"/>
<reference evidence="5" key="1">
    <citation type="submission" date="2021-12" db="EMBL/GenBank/DDBJ databases">
        <authorList>
            <person name="King R."/>
        </authorList>
    </citation>
    <scope>NUCLEOTIDE SEQUENCE</scope>
</reference>
<feature type="compositionally biased region" description="Basic and acidic residues" evidence="3">
    <location>
        <begin position="710"/>
        <end position="720"/>
    </location>
</feature>
<proteinExistence type="predicted"/>
<dbReference type="PANTHER" id="PTHR23113">
    <property type="entry name" value="GUANINE NUCLEOTIDE EXCHANGE FACTOR"/>
    <property type="match status" value="1"/>
</dbReference>
<dbReference type="GO" id="GO:0005886">
    <property type="term" value="C:plasma membrane"/>
    <property type="evidence" value="ECO:0007669"/>
    <property type="project" value="TreeGrafter"/>
</dbReference>
<organism evidence="5 6">
    <name type="scientific">Brassicogethes aeneus</name>
    <name type="common">Rape pollen beetle</name>
    <name type="synonym">Meligethes aeneus</name>
    <dbReference type="NCBI Taxonomy" id="1431903"/>
    <lineage>
        <taxon>Eukaryota</taxon>
        <taxon>Metazoa</taxon>
        <taxon>Ecdysozoa</taxon>
        <taxon>Arthropoda</taxon>
        <taxon>Hexapoda</taxon>
        <taxon>Insecta</taxon>
        <taxon>Pterygota</taxon>
        <taxon>Neoptera</taxon>
        <taxon>Endopterygota</taxon>
        <taxon>Coleoptera</taxon>
        <taxon>Polyphaga</taxon>
        <taxon>Cucujiformia</taxon>
        <taxon>Nitidulidae</taxon>
        <taxon>Meligethinae</taxon>
        <taxon>Brassicogethes</taxon>
    </lineage>
</organism>
<dbReference type="EMBL" id="OV121138">
    <property type="protein sequence ID" value="CAH0561046.1"/>
    <property type="molecule type" value="Genomic_DNA"/>
</dbReference>
<dbReference type="Pfam" id="PF00617">
    <property type="entry name" value="RasGEF"/>
    <property type="match status" value="1"/>
</dbReference>
<dbReference type="Proteomes" id="UP001154078">
    <property type="component" value="Chromosome 7"/>
</dbReference>
<evidence type="ECO:0000256" key="3">
    <source>
        <dbReference type="SAM" id="MobiDB-lite"/>
    </source>
</evidence>
<feature type="region of interest" description="Disordered" evidence="3">
    <location>
        <begin position="439"/>
        <end position="473"/>
    </location>
</feature>
<dbReference type="Gene3D" id="1.10.840.10">
    <property type="entry name" value="Ras guanine-nucleotide exchange factors catalytic domain"/>
    <property type="match status" value="1"/>
</dbReference>
<feature type="domain" description="Ras-GEF" evidence="4">
    <location>
        <begin position="518"/>
        <end position="766"/>
    </location>
</feature>
<dbReference type="PROSITE" id="PS50009">
    <property type="entry name" value="RASGEF_CAT"/>
    <property type="match status" value="1"/>
</dbReference>
<evidence type="ECO:0000256" key="1">
    <source>
        <dbReference type="ARBA" id="ARBA00022658"/>
    </source>
</evidence>
<dbReference type="PANTHER" id="PTHR23113:SF368">
    <property type="entry name" value="CELL DIVISION CONTROL PROTEIN 25"/>
    <property type="match status" value="1"/>
</dbReference>
<keyword evidence="6" id="KW-1185">Reference proteome</keyword>
<dbReference type="InterPro" id="IPR023578">
    <property type="entry name" value="Ras_GEF_dom_sf"/>
</dbReference>
<evidence type="ECO:0000313" key="6">
    <source>
        <dbReference type="Proteomes" id="UP001154078"/>
    </source>
</evidence>
<evidence type="ECO:0000313" key="5">
    <source>
        <dbReference type="EMBL" id="CAH0561046.1"/>
    </source>
</evidence>
<feature type="region of interest" description="Disordered" evidence="3">
    <location>
        <begin position="697"/>
        <end position="720"/>
    </location>
</feature>
<keyword evidence="1 2" id="KW-0344">Guanine-nucleotide releasing factor</keyword>
<gene>
    <name evidence="5" type="ORF">MELIAE_LOCUS10679</name>
</gene>
<dbReference type="SMART" id="SM00147">
    <property type="entry name" value="RasGEF"/>
    <property type="match status" value="1"/>
</dbReference>
<dbReference type="SUPFAM" id="SSF48366">
    <property type="entry name" value="Ras GEF"/>
    <property type="match status" value="1"/>
</dbReference>
<sequence>MSDCRVQKLLFSEFCDFDDMVLLESPFAQTTKDGTGIRQVHLGLTTSKLVLATDILPPVDENFVSYVPGIDPEIETFELIAIYPVTCVNLSVYRRKRRQALKARFCNNKVLYFELGGFQRRRMFWNLWCEKIKFLSPNNSNSSKSETSVATSTTGSTLYVVEKKLVSMKGTKQLWCKFGSGDSPGIDHSLLDAVYGNNRQKSSMFVSKWTDKYLYMGDQFQDYALDYRPQMHPTTFDDVVYTRKDHKVKTGRRSKDSDTLLQISSICDMNLLDYTNLNAPVELWEKNKNDKYRKKSRHKRRYGFSPQPLFLHGLGPWTVNPGSYCSLQLKRASSEVQIRQPLIDPRLRLPISKRHLVTSISCTQLYQERIENSRMSSPTKPIIYFWTPDYWYRPWKMREAYLDMRKHLKLLSEYIEGTCKTKPPKKKRIFRKFYSKGNHAKDSDDDDDDSVGNTSKTSKKCRSKKRKAHLSGGGDSNCALCCWPRSITEPYRLTTENSLQYVKRLLKIDIAVNIWDFDSTTLAEQLTMIDRDLFLKITPDELGIIIWKQNTKFAPNVSALLAFSHRISCLIAHEILKDNMEKIRARLISRFINVADKCHKMSNFQSCKTILCGLQSPAIYRLRDTWAYLRKKHATRYHLFQYLSKLYRDPRLLGYQKIFLIFSQKTPFLPYIGHIIEKLLDRIPNYEISMFRKRSKSLTTSSMQTNSKTESSRSKSLDSIRSKHEGNIVTKLINSFKLFNMHPPKPHKKSKKKSLSIKKQKSFEPPKNKYAFRCLDDYYKPISLIEDNRLKCLEEVTEFLERCQIGAMNYNFDVHDMARCYLLKARYKEDRDNFMLSLVLEPVNCIVSQ</sequence>
<feature type="compositionally biased region" description="Polar residues" evidence="3">
    <location>
        <begin position="697"/>
        <end position="709"/>
    </location>
</feature>
<evidence type="ECO:0000256" key="2">
    <source>
        <dbReference type="PROSITE-ProRule" id="PRU00168"/>
    </source>
</evidence>
<accession>A0A9P0BFR6</accession>
<protein>
    <recommendedName>
        <fullName evidence="4">Ras-GEF domain-containing protein</fullName>
    </recommendedName>
</protein>
<evidence type="ECO:0000259" key="4">
    <source>
        <dbReference type="PROSITE" id="PS50009"/>
    </source>
</evidence>
<dbReference type="InterPro" id="IPR001895">
    <property type="entry name" value="RASGEF_cat_dom"/>
</dbReference>
<dbReference type="AlphaFoldDB" id="A0A9P0BFR6"/>
<dbReference type="GO" id="GO:0005085">
    <property type="term" value="F:guanyl-nucleotide exchange factor activity"/>
    <property type="evidence" value="ECO:0007669"/>
    <property type="project" value="UniProtKB-KW"/>
</dbReference>
<feature type="compositionally biased region" description="Basic residues" evidence="3">
    <location>
        <begin position="457"/>
        <end position="469"/>
    </location>
</feature>
<dbReference type="InterPro" id="IPR008937">
    <property type="entry name" value="Ras-like_GEF"/>
</dbReference>